<evidence type="ECO:0000313" key="4">
    <source>
        <dbReference type="Proteomes" id="UP001347796"/>
    </source>
</evidence>
<sequence>MTIDESVVTERSTWTGISSFSNFKYEENGIRVWKAFGVGDGTIFQYDNLFKDNKPQCEVKYTCSDYTEPVVSTGSIQRSDSLVSQFCCTEEGCTKLFKTDDELSRHLSLGRHN</sequence>
<dbReference type="PROSITE" id="PS50157">
    <property type="entry name" value="ZINC_FINGER_C2H2_2"/>
    <property type="match status" value="1"/>
</dbReference>
<evidence type="ECO:0000259" key="2">
    <source>
        <dbReference type="PROSITE" id="PS50157"/>
    </source>
</evidence>
<keyword evidence="1" id="KW-0862">Zinc</keyword>
<dbReference type="Proteomes" id="UP001347796">
    <property type="component" value="Unassembled WGS sequence"/>
</dbReference>
<dbReference type="GO" id="GO:0008270">
    <property type="term" value="F:zinc ion binding"/>
    <property type="evidence" value="ECO:0007669"/>
    <property type="project" value="UniProtKB-KW"/>
</dbReference>
<dbReference type="AlphaFoldDB" id="A0AAN8JTW8"/>
<comment type="caution">
    <text evidence="3">The sequence shown here is derived from an EMBL/GenBank/DDBJ whole genome shotgun (WGS) entry which is preliminary data.</text>
</comment>
<dbReference type="PANTHER" id="PTHR33845">
    <property type="entry name" value="C2H2-TYPE DOMAIN-CONTAINING PROTEIN"/>
    <property type="match status" value="1"/>
</dbReference>
<reference evidence="3 4" key="1">
    <citation type="submission" date="2024-01" db="EMBL/GenBank/DDBJ databases">
        <title>The genome of the rayed Mediterranean limpet Patella caerulea (Linnaeus, 1758).</title>
        <authorList>
            <person name="Anh-Thu Weber A."/>
            <person name="Halstead-Nussloch G."/>
        </authorList>
    </citation>
    <scope>NUCLEOTIDE SEQUENCE [LARGE SCALE GENOMIC DNA]</scope>
    <source>
        <strain evidence="3">AATW-2023a</strain>
        <tissue evidence="3">Whole specimen</tissue>
    </source>
</reference>
<evidence type="ECO:0000313" key="3">
    <source>
        <dbReference type="EMBL" id="KAK6181914.1"/>
    </source>
</evidence>
<keyword evidence="1" id="KW-0863">Zinc-finger</keyword>
<keyword evidence="4" id="KW-1185">Reference proteome</keyword>
<feature type="domain" description="C2H2-type" evidence="2">
    <location>
        <begin position="86"/>
        <end position="113"/>
    </location>
</feature>
<gene>
    <name evidence="3" type="ORF">SNE40_009692</name>
</gene>
<dbReference type="PANTHER" id="PTHR33845:SF1">
    <property type="entry name" value="C2H2-TYPE DOMAIN-CONTAINING PROTEIN"/>
    <property type="match status" value="1"/>
</dbReference>
<dbReference type="EMBL" id="JAZGQO010000007">
    <property type="protein sequence ID" value="KAK6181914.1"/>
    <property type="molecule type" value="Genomic_DNA"/>
</dbReference>
<name>A0AAN8JTW8_PATCE</name>
<dbReference type="InterPro" id="IPR013087">
    <property type="entry name" value="Znf_C2H2_type"/>
</dbReference>
<protein>
    <recommendedName>
        <fullName evidence="2">C2H2-type domain-containing protein</fullName>
    </recommendedName>
</protein>
<dbReference type="PROSITE" id="PS00028">
    <property type="entry name" value="ZINC_FINGER_C2H2_1"/>
    <property type="match status" value="1"/>
</dbReference>
<keyword evidence="1" id="KW-0479">Metal-binding</keyword>
<accession>A0AAN8JTW8</accession>
<evidence type="ECO:0000256" key="1">
    <source>
        <dbReference type="PROSITE-ProRule" id="PRU00042"/>
    </source>
</evidence>
<organism evidence="3 4">
    <name type="scientific">Patella caerulea</name>
    <name type="common">Rayed Mediterranean limpet</name>
    <dbReference type="NCBI Taxonomy" id="87958"/>
    <lineage>
        <taxon>Eukaryota</taxon>
        <taxon>Metazoa</taxon>
        <taxon>Spiralia</taxon>
        <taxon>Lophotrochozoa</taxon>
        <taxon>Mollusca</taxon>
        <taxon>Gastropoda</taxon>
        <taxon>Patellogastropoda</taxon>
        <taxon>Patelloidea</taxon>
        <taxon>Patellidae</taxon>
        <taxon>Patella</taxon>
    </lineage>
</organism>
<proteinExistence type="predicted"/>